<dbReference type="AlphaFoldDB" id="R0C105"/>
<gene>
    <name evidence="1" type="ORF">HMPREF1085_02297</name>
</gene>
<comment type="caution">
    <text evidence="1">The sequence shown here is derived from an EMBL/GenBank/DDBJ whole genome shotgun (WGS) entry which is preliminary data.</text>
</comment>
<accession>R0C105</accession>
<name>R0C105_9FIRM</name>
<evidence type="ECO:0000313" key="2">
    <source>
        <dbReference type="Proteomes" id="UP000013126"/>
    </source>
</evidence>
<dbReference type="EMBL" id="AGYH01000005">
    <property type="protein sequence ID" value="ENZ50814.1"/>
    <property type="molecule type" value="Genomic_DNA"/>
</dbReference>
<organism evidence="1 2">
    <name type="scientific">Enterocloster bolteae 90A9</name>
    <dbReference type="NCBI Taxonomy" id="997894"/>
    <lineage>
        <taxon>Bacteria</taxon>
        <taxon>Bacillati</taxon>
        <taxon>Bacillota</taxon>
        <taxon>Clostridia</taxon>
        <taxon>Lachnospirales</taxon>
        <taxon>Lachnospiraceae</taxon>
        <taxon>Enterocloster</taxon>
    </lineage>
</organism>
<proteinExistence type="predicted"/>
<evidence type="ECO:0000313" key="1">
    <source>
        <dbReference type="EMBL" id="ENZ50814.1"/>
    </source>
</evidence>
<protein>
    <submittedName>
        <fullName evidence="1">Uncharacterized protein</fullName>
    </submittedName>
</protein>
<keyword evidence="2" id="KW-1185">Reference proteome</keyword>
<dbReference type="Proteomes" id="UP000013126">
    <property type="component" value="Unassembled WGS sequence"/>
</dbReference>
<reference evidence="1 2" key="1">
    <citation type="submission" date="2013-01" db="EMBL/GenBank/DDBJ databases">
        <title>The Genome Sequence of Clostridium bolteae 90A9.</title>
        <authorList>
            <consortium name="The Broad Institute Genome Sequencing Platform"/>
            <person name="Earl A."/>
            <person name="Ward D."/>
            <person name="Feldgarden M."/>
            <person name="Gevers D."/>
            <person name="Courvalin P."/>
            <person name="Lambert T."/>
            <person name="Walker B."/>
            <person name="Young S.K."/>
            <person name="Zeng Q."/>
            <person name="Gargeya S."/>
            <person name="Fitzgerald M."/>
            <person name="Haas B."/>
            <person name="Abouelleil A."/>
            <person name="Alvarado L."/>
            <person name="Arachchi H.M."/>
            <person name="Berlin A.M."/>
            <person name="Chapman S.B."/>
            <person name="Dewar J."/>
            <person name="Goldberg J."/>
            <person name="Griggs A."/>
            <person name="Gujja S."/>
            <person name="Hansen M."/>
            <person name="Howarth C."/>
            <person name="Imamovic A."/>
            <person name="Larimer J."/>
            <person name="McCowan C."/>
            <person name="Murphy C."/>
            <person name="Neiman D."/>
            <person name="Pearson M."/>
            <person name="Priest M."/>
            <person name="Roberts A."/>
            <person name="Saif S."/>
            <person name="Shea T."/>
            <person name="Sisk P."/>
            <person name="Sykes S."/>
            <person name="Wortman J."/>
            <person name="Nusbaum C."/>
            <person name="Birren B."/>
        </authorList>
    </citation>
    <scope>NUCLEOTIDE SEQUENCE [LARGE SCALE GENOMIC DNA]</scope>
    <source>
        <strain evidence="1 2">90A9</strain>
    </source>
</reference>
<sequence length="94" mass="10986">MSERFCKGASGEYKHCEHMKECNLYVCPEVIGNGSELYIIGMGNPWFMCKRDYPGFRSMTESEFIECYQQNPKFWEFPLEDFLAEAKEIGFVEG</sequence>
<dbReference type="HOGENOM" id="CLU_2381070_0_0_9"/>